<accession>A0A5B8XYG9</accession>
<name>A0A4Y6PMH3_PERCE</name>
<protein>
    <submittedName>
        <fullName evidence="1">Uncharacterized protein</fullName>
    </submittedName>
</protein>
<dbReference type="OrthoDB" id="8766251at2"/>
<evidence type="ECO:0000313" key="1">
    <source>
        <dbReference type="EMBL" id="QDG49514.1"/>
    </source>
</evidence>
<dbReference type="Proteomes" id="UP000315995">
    <property type="component" value="Chromosome"/>
</dbReference>
<reference evidence="1 2" key="1">
    <citation type="submission" date="2019-06" db="EMBL/GenBank/DDBJ databases">
        <title>Persicimonas caeni gen. nov., sp. nov., a predatory bacterium isolated from solar saltern.</title>
        <authorList>
            <person name="Wang S."/>
        </authorList>
    </citation>
    <scope>NUCLEOTIDE SEQUENCE [LARGE SCALE GENOMIC DNA]</scope>
    <source>
        <strain evidence="1 2">YN101</strain>
    </source>
</reference>
<accession>A0A4Y6PMH3</accession>
<gene>
    <name evidence="1" type="ORF">FIV42_01805</name>
</gene>
<dbReference type="EMBL" id="CP041186">
    <property type="protein sequence ID" value="QDG49514.1"/>
    <property type="molecule type" value="Genomic_DNA"/>
</dbReference>
<dbReference type="AlphaFoldDB" id="A0A4Y6PMH3"/>
<organism evidence="1 2">
    <name type="scientific">Persicimonas caeni</name>
    <dbReference type="NCBI Taxonomy" id="2292766"/>
    <lineage>
        <taxon>Bacteria</taxon>
        <taxon>Deltaproteobacteria</taxon>
        <taxon>Bradymonadales</taxon>
        <taxon>Bradymonadaceae</taxon>
        <taxon>Persicimonas</taxon>
    </lineage>
</organism>
<dbReference type="RefSeq" id="WP_141196011.1">
    <property type="nucleotide sequence ID" value="NZ_CP041186.1"/>
</dbReference>
<evidence type="ECO:0000313" key="2">
    <source>
        <dbReference type="Proteomes" id="UP000315995"/>
    </source>
</evidence>
<proteinExistence type="predicted"/>
<keyword evidence="2" id="KW-1185">Reference proteome</keyword>
<sequence>MEFKVSYYDAAQREILEAHEKSPSINRLVQRGLEISADELMVHTMFSEQMNEDGFRTYEELAAQAGSRVGWFESYFNFGEDGLFAHLPPSRVEKRLTQGIGEGIAIIAMNRIYDLTEADWERIGERNDSKTLDHQYELASTGQRFVQVEGKGTVLGLDGFGRKTASISRAKSSILAKKEESSSPIESAPCDRFGVITAIPSEPGAIPDVYLIDPAGVAPDIAPQKYKLLSRLSYYERRLSYVSKFHFLMVLRNRINAIHDSEQFEDLDGIKLVGQDGTPFGFPQTRDSLVTSRGGEVFGRVLPVSQEEALFIGFEQRLFYTLIGQSFQDVNSFKIHRHEVVIDTFVTTTIPGADGRSRLRVRGRAHLNSAGIAFGQVDLSRPYSRRYFRKS</sequence>